<organism evidence="2 3">
    <name type="scientific">Chrysodeixis includens</name>
    <name type="common">Soybean looper</name>
    <name type="synonym">Pseudoplusia includens</name>
    <dbReference type="NCBI Taxonomy" id="689277"/>
    <lineage>
        <taxon>Eukaryota</taxon>
        <taxon>Metazoa</taxon>
        <taxon>Ecdysozoa</taxon>
        <taxon>Arthropoda</taxon>
        <taxon>Hexapoda</taxon>
        <taxon>Insecta</taxon>
        <taxon>Pterygota</taxon>
        <taxon>Neoptera</taxon>
        <taxon>Endopterygota</taxon>
        <taxon>Lepidoptera</taxon>
        <taxon>Glossata</taxon>
        <taxon>Ditrysia</taxon>
        <taxon>Noctuoidea</taxon>
        <taxon>Noctuidae</taxon>
        <taxon>Plusiinae</taxon>
        <taxon>Chrysodeixis</taxon>
    </lineage>
</organism>
<name>A0A9N8KST6_CHRIL</name>
<sequence length="100" mass="10602">MCRPRVGSGSQRFSEITRGVGGANGVRDMTFDLKGRREGVGSPCWLQGRLLTGARRMRAGGQRSPPPDFRAVDSSPGLTSSIPRVRGAASRPPRPNAPAS</sequence>
<keyword evidence="3" id="KW-1185">Reference proteome</keyword>
<dbReference type="Proteomes" id="UP001154114">
    <property type="component" value="Chromosome 4"/>
</dbReference>
<dbReference type="OrthoDB" id="7129839at2759"/>
<feature type="region of interest" description="Disordered" evidence="1">
    <location>
        <begin position="1"/>
        <end position="22"/>
    </location>
</feature>
<gene>
    <name evidence="2" type="ORF">CINC_LOCUS10202</name>
</gene>
<protein>
    <submittedName>
        <fullName evidence="2">Uncharacterized protein</fullName>
    </submittedName>
</protein>
<proteinExistence type="predicted"/>
<reference evidence="2" key="1">
    <citation type="submission" date="2021-12" db="EMBL/GenBank/DDBJ databases">
        <authorList>
            <person name="King R."/>
        </authorList>
    </citation>
    <scope>NUCLEOTIDE SEQUENCE</scope>
</reference>
<evidence type="ECO:0000313" key="2">
    <source>
        <dbReference type="EMBL" id="CAD0195906.1"/>
    </source>
</evidence>
<dbReference type="EMBL" id="LR824007">
    <property type="protein sequence ID" value="CAD0195906.1"/>
    <property type="molecule type" value="Genomic_DNA"/>
</dbReference>
<dbReference type="AlphaFoldDB" id="A0A9N8KST6"/>
<evidence type="ECO:0000256" key="1">
    <source>
        <dbReference type="SAM" id="MobiDB-lite"/>
    </source>
</evidence>
<feature type="region of interest" description="Disordered" evidence="1">
    <location>
        <begin position="55"/>
        <end position="100"/>
    </location>
</feature>
<accession>A0A9N8KST6</accession>
<evidence type="ECO:0000313" key="3">
    <source>
        <dbReference type="Proteomes" id="UP001154114"/>
    </source>
</evidence>